<keyword evidence="5" id="KW-1185">Reference proteome</keyword>
<organism evidence="4 5">
    <name type="scientific">Nocardia rhamnosiphila</name>
    <dbReference type="NCBI Taxonomy" id="426716"/>
    <lineage>
        <taxon>Bacteria</taxon>
        <taxon>Bacillati</taxon>
        <taxon>Actinomycetota</taxon>
        <taxon>Actinomycetes</taxon>
        <taxon>Mycobacteriales</taxon>
        <taxon>Nocardiaceae</taxon>
        <taxon>Nocardia</taxon>
    </lineage>
</organism>
<dbReference type="PANTHER" id="PTHR43180">
    <property type="entry name" value="3-OXOACYL-(ACYL-CARRIER-PROTEIN) REDUCTASE (AFU_ORTHOLOGUE AFUA_6G11210)"/>
    <property type="match status" value="1"/>
</dbReference>
<gene>
    <name evidence="4" type="ORF">ABZ510_16365</name>
</gene>
<dbReference type="Pfam" id="PF13561">
    <property type="entry name" value="adh_short_C2"/>
    <property type="match status" value="1"/>
</dbReference>
<accession>A0ABV2WR98</accession>
<dbReference type="InterPro" id="IPR036291">
    <property type="entry name" value="NAD(P)-bd_dom_sf"/>
</dbReference>
<dbReference type="SUPFAM" id="SSF51735">
    <property type="entry name" value="NAD(P)-binding Rossmann-fold domains"/>
    <property type="match status" value="1"/>
</dbReference>
<dbReference type="PROSITE" id="PS00061">
    <property type="entry name" value="ADH_SHORT"/>
    <property type="match status" value="1"/>
</dbReference>
<dbReference type="InterPro" id="IPR002347">
    <property type="entry name" value="SDR_fam"/>
</dbReference>
<comment type="similarity">
    <text evidence="1">Belongs to the short-chain dehydrogenases/reductases (SDR) family.</text>
</comment>
<dbReference type="CDD" id="cd05233">
    <property type="entry name" value="SDR_c"/>
    <property type="match status" value="1"/>
</dbReference>
<evidence type="ECO:0000313" key="5">
    <source>
        <dbReference type="Proteomes" id="UP001550628"/>
    </source>
</evidence>
<dbReference type="NCBIfam" id="TIGR03971">
    <property type="entry name" value="SDR_subfam_1"/>
    <property type="match status" value="1"/>
</dbReference>
<evidence type="ECO:0000256" key="3">
    <source>
        <dbReference type="ARBA" id="ARBA00023027"/>
    </source>
</evidence>
<dbReference type="NCBIfam" id="NF009467">
    <property type="entry name" value="PRK12826.1-3"/>
    <property type="match status" value="1"/>
</dbReference>
<evidence type="ECO:0000256" key="1">
    <source>
        <dbReference type="ARBA" id="ARBA00006484"/>
    </source>
</evidence>
<dbReference type="PRINTS" id="PR00080">
    <property type="entry name" value="SDRFAMILY"/>
</dbReference>
<dbReference type="PRINTS" id="PR00081">
    <property type="entry name" value="GDHRDH"/>
</dbReference>
<protein>
    <submittedName>
        <fullName evidence="4">Mycofactocin-coupled SDR family oxidoreductase</fullName>
    </submittedName>
</protein>
<proteinExistence type="inferred from homology"/>
<dbReference type="EMBL" id="JBEYBF010000010">
    <property type="protein sequence ID" value="MEU1953431.1"/>
    <property type="molecule type" value="Genomic_DNA"/>
</dbReference>
<reference evidence="4 5" key="1">
    <citation type="submission" date="2024-06" db="EMBL/GenBank/DDBJ databases">
        <title>The Natural Products Discovery Center: Release of the First 8490 Sequenced Strains for Exploring Actinobacteria Biosynthetic Diversity.</title>
        <authorList>
            <person name="Kalkreuter E."/>
            <person name="Kautsar S.A."/>
            <person name="Yang D."/>
            <person name="Bader C.D."/>
            <person name="Teijaro C.N."/>
            <person name="Fluegel L."/>
            <person name="Davis C.M."/>
            <person name="Simpson J.R."/>
            <person name="Lauterbach L."/>
            <person name="Steele A.D."/>
            <person name="Gui C."/>
            <person name="Meng S."/>
            <person name="Li G."/>
            <person name="Viehrig K."/>
            <person name="Ye F."/>
            <person name="Su P."/>
            <person name="Kiefer A.F."/>
            <person name="Nichols A."/>
            <person name="Cepeda A.J."/>
            <person name="Yan W."/>
            <person name="Fan B."/>
            <person name="Jiang Y."/>
            <person name="Adhikari A."/>
            <person name="Zheng C.-J."/>
            <person name="Schuster L."/>
            <person name="Cowan T.M."/>
            <person name="Smanski M.J."/>
            <person name="Chevrette M.G."/>
            <person name="De Carvalho L.P.S."/>
            <person name="Shen B."/>
        </authorList>
    </citation>
    <scope>NUCLEOTIDE SEQUENCE [LARGE SCALE GENOMIC DNA]</scope>
    <source>
        <strain evidence="4 5">NPDC019708</strain>
    </source>
</reference>
<comment type="caution">
    <text evidence="4">The sequence shown here is derived from an EMBL/GenBank/DDBJ whole genome shotgun (WGS) entry which is preliminary data.</text>
</comment>
<dbReference type="InterPro" id="IPR020904">
    <property type="entry name" value="Sc_DH/Rdtase_CS"/>
</dbReference>
<dbReference type="Gene3D" id="3.40.50.720">
    <property type="entry name" value="NAD(P)-binding Rossmann-like Domain"/>
    <property type="match status" value="1"/>
</dbReference>
<dbReference type="InterPro" id="IPR023985">
    <property type="entry name" value="SDR_subfam_1"/>
</dbReference>
<dbReference type="RefSeq" id="WP_356957876.1">
    <property type="nucleotide sequence ID" value="NZ_JBEYBD010000011.1"/>
</dbReference>
<dbReference type="Proteomes" id="UP001550628">
    <property type="component" value="Unassembled WGS sequence"/>
</dbReference>
<evidence type="ECO:0000256" key="2">
    <source>
        <dbReference type="ARBA" id="ARBA00023002"/>
    </source>
</evidence>
<sequence length="274" mass="28143">MGSLDGKTAFITGAARGQGRAHALRLAGEGASIIAIDICKQIDTVPYAMSTSEDLAETVRLVEEVGGRIFACEADVRDAVALQDAVDAGVAALGGLDIVVANAGIMAPGAPDTEDGSIFRDVVDVNTIGVWNTARIALPYIRRGGRGGAMVLVSSTQGVAARGADGTEAITAYAASKHAVVGIMRSMAATCGKDSIRINTLHPTGIPTPMVANPQVAEWMATNPDDLAAMGSHLLPVETIETIDTANAVLYLVSESGRYVTGVTFMVDAGLMAS</sequence>
<keyword evidence="2" id="KW-0560">Oxidoreductase</keyword>
<keyword evidence="3" id="KW-0520">NAD</keyword>
<dbReference type="PANTHER" id="PTHR43180:SF33">
    <property type="entry name" value="15-HYDROXYPROSTAGLANDIN DEHYDROGENASE [NAD(+)]-LIKE"/>
    <property type="match status" value="1"/>
</dbReference>
<name>A0ABV2WR98_9NOCA</name>
<evidence type="ECO:0000313" key="4">
    <source>
        <dbReference type="EMBL" id="MEU1953431.1"/>
    </source>
</evidence>